<feature type="domain" description="Glycosyl hydrolase family 95 N-terminal" evidence="1">
    <location>
        <begin position="23"/>
        <end position="276"/>
    </location>
</feature>
<sequence>MSEIESGRGMDETGIDSDVHQIVFDAPARSWLEAAPLGNGRLGGLVHGGTARERISLNDGTAWSGGPARAPRPPVDGPAIVERARGHLARGEYGAATREVQRIQAGWAQAYLPFADLILTLTPTSGSTSDSPEVEDDGYRRVLDLHDAEVETRFRLGAVEVRRRVFVSAPDSVLVVSIEADAPLDIAVELTTQLATLRSEAGEGSAELRFRMPSDVPPPHEPDHSIEWSESPAEALRGVVHVRPVHNGIASSPVAGALTVRSATRLDLVVATATTFGGIARPLLTDDVLDAAADTVGAALGRGVPTLRQRHRADHAERYGRVSLRVGPGPGPRDAKTDNTAAPVATWHRVVAAVEGDVLVEDPGLAVLLFHYGRYLLLAGSRPGGLPATLQGLWNTELRAPWSSGYTVNINTEMNYWAAGVTDLAECAIPLLDLVEALAVTGAATARELYGSPGWVAHHNTDAWGYTPPVGTGDADPAWAFWPMAGVWLSLELANLVRFGVPELLGRVRPVLRGAAEFALRQLVSVGDDALGTSPSTSPENHFHTPDGGVSAVGQSSAMDLALIAALFDAVVEVGPDDPADDLLASVRQARAMIPGPAIGRDGLITEWHADPPQAEPHHRHLSHLWPLYPGPGLPDALHAAAGASIDARGDESTGWSLAWRIALRARLRQPERVAQLIRLMLRPAPPEQIGQRAGLYPNLFAAHPPFQIDGNLGYVAGVAEALVQSHAGEIELLPAVPAAWARGAVRGLVARPGVRVDIEWDADEHGRPRLVAATLTPRGEHARAPITVVAYGNRLGIDLTHGAVTLDGHSF</sequence>
<feature type="domain" description="Alpha fucosidase A-like C-terminal" evidence="2">
    <location>
        <begin position="725"/>
        <end position="767"/>
    </location>
</feature>
<organism evidence="4 5">
    <name type="scientific">Rugosimonospora acidiphila</name>
    <dbReference type="NCBI Taxonomy" id="556531"/>
    <lineage>
        <taxon>Bacteria</taxon>
        <taxon>Bacillati</taxon>
        <taxon>Actinomycetota</taxon>
        <taxon>Actinomycetes</taxon>
        <taxon>Micromonosporales</taxon>
        <taxon>Micromonosporaceae</taxon>
        <taxon>Rugosimonospora</taxon>
    </lineage>
</organism>
<dbReference type="Pfam" id="PF22124">
    <property type="entry name" value="Glyco_hydro_95_cat"/>
    <property type="match status" value="1"/>
</dbReference>
<keyword evidence="4" id="KW-0378">Hydrolase</keyword>
<dbReference type="InterPro" id="IPR012341">
    <property type="entry name" value="6hp_glycosidase-like_sf"/>
</dbReference>
<dbReference type="Pfam" id="PF21307">
    <property type="entry name" value="Glyco_hydro_95_C"/>
    <property type="match status" value="1"/>
</dbReference>
<proteinExistence type="predicted"/>
<dbReference type="Gene3D" id="1.50.10.10">
    <property type="match status" value="1"/>
</dbReference>
<dbReference type="PANTHER" id="PTHR31084:SF0">
    <property type="entry name" value="ALPHA-L-FUCOSIDASE 2"/>
    <property type="match status" value="1"/>
</dbReference>
<dbReference type="PIRSF" id="PIRSF007663">
    <property type="entry name" value="UCP007663"/>
    <property type="match status" value="1"/>
</dbReference>
<comment type="caution">
    <text evidence="4">The sequence shown here is derived from an EMBL/GenBank/DDBJ whole genome shotgun (WGS) entry which is preliminary data.</text>
</comment>
<evidence type="ECO:0000259" key="1">
    <source>
        <dbReference type="Pfam" id="PF14498"/>
    </source>
</evidence>
<dbReference type="Pfam" id="PF14498">
    <property type="entry name" value="Glyco_hyd_65N_2"/>
    <property type="match status" value="1"/>
</dbReference>
<evidence type="ECO:0000259" key="3">
    <source>
        <dbReference type="Pfam" id="PF22124"/>
    </source>
</evidence>
<dbReference type="InterPro" id="IPR027414">
    <property type="entry name" value="GH95_N_dom"/>
</dbReference>
<dbReference type="EMBL" id="BAABJQ010000007">
    <property type="protein sequence ID" value="GAA5185702.1"/>
    <property type="molecule type" value="Genomic_DNA"/>
</dbReference>
<gene>
    <name evidence="4" type="ORF">GCM10023322_30270</name>
</gene>
<dbReference type="InterPro" id="IPR016518">
    <property type="entry name" value="Alpha-L-fucosidase"/>
</dbReference>
<feature type="domain" description="Glycosyl hydrolase family 95 catalytic" evidence="3">
    <location>
        <begin position="306"/>
        <end position="723"/>
    </location>
</feature>
<evidence type="ECO:0000313" key="4">
    <source>
        <dbReference type="EMBL" id="GAA5185702.1"/>
    </source>
</evidence>
<name>A0ABP9RS61_9ACTN</name>
<dbReference type="PANTHER" id="PTHR31084">
    <property type="entry name" value="ALPHA-L-FUCOSIDASE 2"/>
    <property type="match status" value="1"/>
</dbReference>
<evidence type="ECO:0000313" key="5">
    <source>
        <dbReference type="Proteomes" id="UP001501570"/>
    </source>
</evidence>
<accession>A0ABP9RS61</accession>
<dbReference type="GO" id="GO:0016787">
    <property type="term" value="F:hydrolase activity"/>
    <property type="evidence" value="ECO:0007669"/>
    <property type="project" value="UniProtKB-KW"/>
</dbReference>
<evidence type="ECO:0000259" key="2">
    <source>
        <dbReference type="Pfam" id="PF21307"/>
    </source>
</evidence>
<dbReference type="InterPro" id="IPR049053">
    <property type="entry name" value="AFCA-like_C"/>
</dbReference>
<reference evidence="5" key="1">
    <citation type="journal article" date="2019" name="Int. J. Syst. Evol. Microbiol.">
        <title>The Global Catalogue of Microorganisms (GCM) 10K type strain sequencing project: providing services to taxonomists for standard genome sequencing and annotation.</title>
        <authorList>
            <consortium name="The Broad Institute Genomics Platform"/>
            <consortium name="The Broad Institute Genome Sequencing Center for Infectious Disease"/>
            <person name="Wu L."/>
            <person name="Ma J."/>
        </authorList>
    </citation>
    <scope>NUCLEOTIDE SEQUENCE [LARGE SCALE GENOMIC DNA]</scope>
    <source>
        <strain evidence="5">JCM 18304</strain>
    </source>
</reference>
<dbReference type="InterPro" id="IPR054363">
    <property type="entry name" value="GH95_cat"/>
</dbReference>
<keyword evidence="5" id="KW-1185">Reference proteome</keyword>
<dbReference type="SUPFAM" id="SSF48208">
    <property type="entry name" value="Six-hairpin glycosidases"/>
    <property type="match status" value="1"/>
</dbReference>
<protein>
    <submittedName>
        <fullName evidence="4">Glycoside hydrolase family 95 protein</fullName>
    </submittedName>
</protein>
<dbReference type="Proteomes" id="UP001501570">
    <property type="component" value="Unassembled WGS sequence"/>
</dbReference>
<dbReference type="InterPro" id="IPR008928">
    <property type="entry name" value="6-hairpin_glycosidase_sf"/>
</dbReference>